<protein>
    <recommendedName>
        <fullName evidence="4">Transmembrane protein</fullName>
    </recommendedName>
</protein>
<evidence type="ECO:0008006" key="4">
    <source>
        <dbReference type="Google" id="ProtNLM"/>
    </source>
</evidence>
<accession>A0AAV5JIY2</accession>
<evidence type="ECO:0000313" key="3">
    <source>
        <dbReference type="Proteomes" id="UP001054252"/>
    </source>
</evidence>
<dbReference type="PANTHER" id="PTHR36714:SF1">
    <property type="entry name" value="T23E23.1"/>
    <property type="match status" value="1"/>
</dbReference>
<feature type="transmembrane region" description="Helical" evidence="1">
    <location>
        <begin position="257"/>
        <end position="274"/>
    </location>
</feature>
<feature type="transmembrane region" description="Helical" evidence="1">
    <location>
        <begin position="199"/>
        <end position="219"/>
    </location>
</feature>
<feature type="transmembrane region" description="Helical" evidence="1">
    <location>
        <begin position="112"/>
        <end position="134"/>
    </location>
</feature>
<keyword evidence="1" id="KW-0472">Membrane</keyword>
<dbReference type="Proteomes" id="UP001054252">
    <property type="component" value="Unassembled WGS sequence"/>
</dbReference>
<evidence type="ECO:0000313" key="2">
    <source>
        <dbReference type="EMBL" id="GKV14494.1"/>
    </source>
</evidence>
<proteinExistence type="predicted"/>
<feature type="transmembrane region" description="Helical" evidence="1">
    <location>
        <begin position="29"/>
        <end position="49"/>
    </location>
</feature>
<dbReference type="AlphaFoldDB" id="A0AAV5JIY2"/>
<keyword evidence="1" id="KW-0812">Transmembrane</keyword>
<name>A0AAV5JIY2_9ROSI</name>
<keyword evidence="1" id="KW-1133">Transmembrane helix</keyword>
<reference evidence="2 3" key="1">
    <citation type="journal article" date="2021" name="Commun. Biol.">
        <title>The genome of Shorea leprosula (Dipterocarpaceae) highlights the ecological relevance of drought in aseasonal tropical rainforests.</title>
        <authorList>
            <person name="Ng K.K.S."/>
            <person name="Kobayashi M.J."/>
            <person name="Fawcett J.A."/>
            <person name="Hatakeyama M."/>
            <person name="Paape T."/>
            <person name="Ng C.H."/>
            <person name="Ang C.C."/>
            <person name="Tnah L.H."/>
            <person name="Lee C.T."/>
            <person name="Nishiyama T."/>
            <person name="Sese J."/>
            <person name="O'Brien M.J."/>
            <person name="Copetti D."/>
            <person name="Mohd Noor M.I."/>
            <person name="Ong R.C."/>
            <person name="Putra M."/>
            <person name="Sireger I.Z."/>
            <person name="Indrioko S."/>
            <person name="Kosugi Y."/>
            <person name="Izuno A."/>
            <person name="Isagi Y."/>
            <person name="Lee S.L."/>
            <person name="Shimizu K.K."/>
        </authorList>
    </citation>
    <scope>NUCLEOTIDE SEQUENCE [LARGE SCALE GENOMIC DNA]</scope>
    <source>
        <strain evidence="2">214</strain>
    </source>
</reference>
<dbReference type="EMBL" id="BPVZ01000041">
    <property type="protein sequence ID" value="GKV14494.1"/>
    <property type="molecule type" value="Genomic_DNA"/>
</dbReference>
<gene>
    <name evidence="2" type="ORF">SLEP1_g25363</name>
</gene>
<sequence length="337" mass="39305">MDHTQIKLKEKLEFLDILKHALNILYKSTWFIVFSLLTYLPLLCFLPLFEIILQKVLLETLEFLAESSALNYQEHVVYLFSNNSFHLYEPEHHTVDKDFPISLIVHCVLYLVPYHLLELLSVILTVDTTLMIYTEEKRVSLRDIYKSLKKTRVKGPFITSVCVLFFSTCFLVGFAAIVTLFCLLLKLNFSKWHPCCDPIWLITSIFQGVALIASLIKYLDWRACWNMALVISIVEETYGAEALRLSAYYSRGSNRRGIFLSLVFFVWELFFRVSCLLGRCHERQGVWMWSLVSSSLICVGNVMKWVVFVVYFFDCKKRVLEKKIDEEVGGETKFVES</sequence>
<feature type="transmembrane region" description="Helical" evidence="1">
    <location>
        <begin position="286"/>
        <end position="313"/>
    </location>
</feature>
<feature type="transmembrane region" description="Helical" evidence="1">
    <location>
        <begin position="155"/>
        <end position="187"/>
    </location>
</feature>
<evidence type="ECO:0000256" key="1">
    <source>
        <dbReference type="SAM" id="Phobius"/>
    </source>
</evidence>
<organism evidence="2 3">
    <name type="scientific">Rubroshorea leprosula</name>
    <dbReference type="NCBI Taxonomy" id="152421"/>
    <lineage>
        <taxon>Eukaryota</taxon>
        <taxon>Viridiplantae</taxon>
        <taxon>Streptophyta</taxon>
        <taxon>Embryophyta</taxon>
        <taxon>Tracheophyta</taxon>
        <taxon>Spermatophyta</taxon>
        <taxon>Magnoliopsida</taxon>
        <taxon>eudicotyledons</taxon>
        <taxon>Gunneridae</taxon>
        <taxon>Pentapetalae</taxon>
        <taxon>rosids</taxon>
        <taxon>malvids</taxon>
        <taxon>Malvales</taxon>
        <taxon>Dipterocarpaceae</taxon>
        <taxon>Rubroshorea</taxon>
    </lineage>
</organism>
<keyword evidence="3" id="KW-1185">Reference proteome</keyword>
<comment type="caution">
    <text evidence="2">The sequence shown here is derived from an EMBL/GenBank/DDBJ whole genome shotgun (WGS) entry which is preliminary data.</text>
</comment>
<dbReference type="PANTHER" id="PTHR36714">
    <property type="entry name" value="T23E23.1"/>
    <property type="match status" value="1"/>
</dbReference>